<evidence type="ECO:0000256" key="5">
    <source>
        <dbReference type="ARBA" id="ARBA00022840"/>
    </source>
</evidence>
<dbReference type="CDD" id="cd00477">
    <property type="entry name" value="FTHFS"/>
    <property type="match status" value="1"/>
</dbReference>
<accession>A0A1N7NSX1</accession>
<dbReference type="SUPFAM" id="SSF52540">
    <property type="entry name" value="P-loop containing nucleoside triphosphate hydrolases"/>
    <property type="match status" value="1"/>
</dbReference>
<dbReference type="Gene3D" id="3.10.410.10">
    <property type="entry name" value="Formyltetrahydrofolate synthetase, domain 3"/>
    <property type="match status" value="1"/>
</dbReference>
<dbReference type="Gene3D" id="3.30.1510.10">
    <property type="entry name" value="Domain 2, N(10)-formyltetrahydrofolate synthetase"/>
    <property type="match status" value="1"/>
</dbReference>
<evidence type="ECO:0000256" key="3">
    <source>
        <dbReference type="ARBA" id="ARBA00022598"/>
    </source>
</evidence>
<dbReference type="FunFam" id="3.30.1510.10:FF:000001">
    <property type="entry name" value="Formate--tetrahydrofolate ligase"/>
    <property type="match status" value="1"/>
</dbReference>
<dbReference type="NCBIfam" id="NF010030">
    <property type="entry name" value="PRK13505.1"/>
    <property type="match status" value="1"/>
</dbReference>
<evidence type="ECO:0000256" key="6">
    <source>
        <dbReference type="ARBA" id="ARBA00049033"/>
    </source>
</evidence>
<gene>
    <name evidence="8" type="primary">fhs</name>
    <name evidence="9" type="ORF">SAMN05421789_11719</name>
</gene>
<organism evidence="9 10">
    <name type="scientific">Kaistella chaponensis</name>
    <dbReference type="NCBI Taxonomy" id="713588"/>
    <lineage>
        <taxon>Bacteria</taxon>
        <taxon>Pseudomonadati</taxon>
        <taxon>Bacteroidota</taxon>
        <taxon>Flavobacteriia</taxon>
        <taxon>Flavobacteriales</taxon>
        <taxon>Weeksellaceae</taxon>
        <taxon>Chryseobacterium group</taxon>
        <taxon>Kaistella</taxon>
    </lineage>
</organism>
<feature type="binding site" evidence="8">
    <location>
        <begin position="66"/>
        <end position="73"/>
    </location>
    <ligand>
        <name>ATP</name>
        <dbReference type="ChEBI" id="CHEBI:30616"/>
    </ligand>
</feature>
<dbReference type="UniPathway" id="UPA00193"/>
<dbReference type="Gene3D" id="3.40.50.300">
    <property type="entry name" value="P-loop containing nucleotide triphosphate hydrolases"/>
    <property type="match status" value="1"/>
</dbReference>
<evidence type="ECO:0000313" key="10">
    <source>
        <dbReference type="Proteomes" id="UP000185839"/>
    </source>
</evidence>
<evidence type="ECO:0000256" key="8">
    <source>
        <dbReference type="HAMAP-Rule" id="MF_01543"/>
    </source>
</evidence>
<keyword evidence="4 8" id="KW-0547">Nucleotide-binding</keyword>
<comment type="catalytic activity">
    <reaction evidence="6 8">
        <text>(6S)-5,6,7,8-tetrahydrofolate + formate + ATP = (6R)-10-formyltetrahydrofolate + ADP + phosphate</text>
        <dbReference type="Rhea" id="RHEA:20221"/>
        <dbReference type="ChEBI" id="CHEBI:15740"/>
        <dbReference type="ChEBI" id="CHEBI:30616"/>
        <dbReference type="ChEBI" id="CHEBI:43474"/>
        <dbReference type="ChEBI" id="CHEBI:57453"/>
        <dbReference type="ChEBI" id="CHEBI:195366"/>
        <dbReference type="ChEBI" id="CHEBI:456216"/>
        <dbReference type="EC" id="6.3.4.3"/>
    </reaction>
</comment>
<keyword evidence="5 8" id="KW-0067">ATP-binding</keyword>
<dbReference type="InterPro" id="IPR020628">
    <property type="entry name" value="Formate_THF_ligase_CS"/>
</dbReference>
<dbReference type="STRING" id="713588.SAMN05421789_11719"/>
<dbReference type="PROSITE" id="PS00721">
    <property type="entry name" value="FTHFS_1"/>
    <property type="match status" value="1"/>
</dbReference>
<dbReference type="GO" id="GO:0005524">
    <property type="term" value="F:ATP binding"/>
    <property type="evidence" value="ECO:0007669"/>
    <property type="project" value="UniProtKB-UniRule"/>
</dbReference>
<proteinExistence type="inferred from homology"/>
<keyword evidence="2 8" id="KW-0554">One-carbon metabolism</keyword>
<dbReference type="Proteomes" id="UP000185839">
    <property type="component" value="Unassembled WGS sequence"/>
</dbReference>
<protein>
    <recommendedName>
        <fullName evidence="8">Formate--tetrahydrofolate ligase</fullName>
        <ecNumber evidence="8">6.3.4.3</ecNumber>
    </recommendedName>
    <alternativeName>
        <fullName evidence="8">Formyltetrahydrofolate synthetase</fullName>
        <shortName evidence="8">FHS</shortName>
        <shortName evidence="8">FTHFS</shortName>
    </alternativeName>
</protein>
<name>A0A1N7NSX1_9FLAO</name>
<dbReference type="RefSeq" id="WP_076388410.1">
    <property type="nucleotide sequence ID" value="NZ_FTOI01000017.1"/>
</dbReference>
<evidence type="ECO:0000256" key="7">
    <source>
        <dbReference type="ARBA" id="ARBA00061363"/>
    </source>
</evidence>
<evidence type="ECO:0000256" key="1">
    <source>
        <dbReference type="ARBA" id="ARBA00004777"/>
    </source>
</evidence>
<dbReference type="OrthoDB" id="9761733at2"/>
<evidence type="ECO:0000313" key="9">
    <source>
        <dbReference type="EMBL" id="SIT01378.1"/>
    </source>
</evidence>
<dbReference type="EC" id="6.3.4.3" evidence="8"/>
<dbReference type="FunFam" id="3.10.410.10:FF:000001">
    <property type="entry name" value="Putative formate--tetrahydrofolate ligase"/>
    <property type="match status" value="1"/>
</dbReference>
<dbReference type="GO" id="GO:0004329">
    <property type="term" value="F:formate-tetrahydrofolate ligase activity"/>
    <property type="evidence" value="ECO:0007669"/>
    <property type="project" value="UniProtKB-UniRule"/>
</dbReference>
<keyword evidence="3 8" id="KW-0436">Ligase</keyword>
<dbReference type="InterPro" id="IPR027417">
    <property type="entry name" value="P-loop_NTPase"/>
</dbReference>
<comment type="pathway">
    <text evidence="1 8">One-carbon metabolism; tetrahydrofolate interconversion.</text>
</comment>
<comment type="similarity">
    <text evidence="7 8">Belongs to the formate--tetrahydrofolate ligase family.</text>
</comment>
<dbReference type="EMBL" id="FTOI01000017">
    <property type="protein sequence ID" value="SIT01378.1"/>
    <property type="molecule type" value="Genomic_DNA"/>
</dbReference>
<dbReference type="GO" id="GO:0035999">
    <property type="term" value="P:tetrahydrofolate interconversion"/>
    <property type="evidence" value="ECO:0007669"/>
    <property type="project" value="UniProtKB-UniRule"/>
</dbReference>
<dbReference type="InterPro" id="IPR000559">
    <property type="entry name" value="Formate_THF_ligase"/>
</dbReference>
<reference evidence="10" key="1">
    <citation type="submission" date="2017-01" db="EMBL/GenBank/DDBJ databases">
        <authorList>
            <person name="Varghese N."/>
            <person name="Submissions S."/>
        </authorList>
    </citation>
    <scope>NUCLEOTIDE SEQUENCE [LARGE SCALE GENOMIC DNA]</scope>
    <source>
        <strain evidence="10">DSM 23145</strain>
    </source>
</reference>
<keyword evidence="10" id="KW-1185">Reference proteome</keyword>
<dbReference type="Pfam" id="PF01268">
    <property type="entry name" value="FTHFS"/>
    <property type="match status" value="1"/>
</dbReference>
<dbReference type="HAMAP" id="MF_01543">
    <property type="entry name" value="FTHFS"/>
    <property type="match status" value="1"/>
</dbReference>
<sequence length="558" mass="60977">MSFPTDLEIAESANILPIKKIAEKLGIIEDDLEYYGKYKAKIPLQYIDEEKSKKAKLILVTAINPTPAGEGKTTVSVGLNDGLKKIGKKSIAVLREPSLGPVFGVKGGAAGGGYAQLIPMVDINLHFTGDFSAIEKANNLLSAMIDNNLQNKKFSLNIDPRTIVWKRVMDMNDRSLRNIVIGLGGLNNGITREEGFNITPASEVMAILCLSKDFEDLKNRLGNIFVGYTFDKKPIFARDLKAENAMAILLKDAIKPNLVQTLEGNPAILHGGPFANIAQGTNTIIATKMGLSLADYVVTEAGFGADLGAEKFLHIKCHYGKMKPDAYVIVATIRALRYQGGAKKGEYENPNLPFLKNGFGNLAKHIENGFKFGFKPIVAINHFATDSLEEINYIIDECEKLGVKAILADEFTKGGAGMTELAEEVVRCAEFYGNDFKPLYQVEDSVEHKIDTIAKEVYGAESVVYSQKAKNQLKTIYDLGFDKVPICMAKTQKSLTDDETKLGRPTNFKITVREFEFAAGAGFIIPILGDIMRMPGLPNIPAAEGMFIDKDGKITGLS</sequence>
<evidence type="ECO:0000256" key="2">
    <source>
        <dbReference type="ARBA" id="ARBA00022563"/>
    </source>
</evidence>
<dbReference type="AlphaFoldDB" id="A0A1N7NSX1"/>
<evidence type="ECO:0000256" key="4">
    <source>
        <dbReference type="ARBA" id="ARBA00022741"/>
    </source>
</evidence>